<dbReference type="Gene3D" id="3.30.160.20">
    <property type="match status" value="1"/>
</dbReference>
<evidence type="ECO:0000256" key="6">
    <source>
        <dbReference type="ARBA" id="ARBA00024034"/>
    </source>
</evidence>
<feature type="region of interest" description="Disordered" evidence="8">
    <location>
        <begin position="253"/>
        <end position="272"/>
    </location>
</feature>
<protein>
    <recommendedName>
        <fullName evidence="7">Large ribosomal subunit protein mL44</fullName>
    </recommendedName>
</protein>
<dbReference type="CDD" id="cd19873">
    <property type="entry name" value="DSRM_MRPL3_like"/>
    <property type="match status" value="1"/>
</dbReference>
<dbReference type="GO" id="GO:0004525">
    <property type="term" value="F:ribonuclease III activity"/>
    <property type="evidence" value="ECO:0007669"/>
    <property type="project" value="InterPro"/>
</dbReference>
<dbReference type="Gene3D" id="1.10.1520.10">
    <property type="entry name" value="Ribonuclease III domain"/>
    <property type="match status" value="1"/>
</dbReference>
<dbReference type="GO" id="GO:0003735">
    <property type="term" value="F:structural constituent of ribosome"/>
    <property type="evidence" value="ECO:0007669"/>
    <property type="project" value="TreeGrafter"/>
</dbReference>
<dbReference type="GeneID" id="25412119"/>
<dbReference type="InterPro" id="IPR044444">
    <property type="entry name" value="Ribosomal_mL44_DSRM_metazoa"/>
</dbReference>
<dbReference type="InterPro" id="IPR000999">
    <property type="entry name" value="RNase_III_dom"/>
</dbReference>
<dbReference type="Proteomes" id="UP000027730">
    <property type="component" value="Unassembled WGS sequence"/>
</dbReference>
<dbReference type="RefSeq" id="XP_013423881.1">
    <property type="nucleotide sequence ID" value="XM_013568427.1"/>
</dbReference>
<keyword evidence="4" id="KW-0496">Mitochondrion</keyword>
<dbReference type="HOGENOM" id="CLU_034765_3_0_1"/>
<dbReference type="STRING" id="1043004.A0A074X5D1"/>
<dbReference type="OrthoDB" id="67027at2759"/>
<accession>A0A074X5D1</accession>
<dbReference type="Pfam" id="PF22892">
    <property type="entry name" value="DSRM_MRPL44"/>
    <property type="match status" value="1"/>
</dbReference>
<dbReference type="GO" id="GO:0005739">
    <property type="term" value="C:mitochondrion"/>
    <property type="evidence" value="ECO:0007669"/>
    <property type="project" value="TreeGrafter"/>
</dbReference>
<evidence type="ECO:0000256" key="1">
    <source>
        <dbReference type="ARBA" id="ARBA00004173"/>
    </source>
</evidence>
<evidence type="ECO:0000256" key="8">
    <source>
        <dbReference type="SAM" id="MobiDB-lite"/>
    </source>
</evidence>
<comment type="similarity">
    <text evidence="6">Belongs to the ribonuclease III family. Mitochondrion-specific ribosomal protein mL44 subfamily.</text>
</comment>
<dbReference type="SUPFAM" id="SSF69065">
    <property type="entry name" value="RNase III domain-like"/>
    <property type="match status" value="1"/>
</dbReference>
<dbReference type="GO" id="GO:0003725">
    <property type="term" value="F:double-stranded RNA binding"/>
    <property type="evidence" value="ECO:0007669"/>
    <property type="project" value="InterPro"/>
</dbReference>
<feature type="compositionally biased region" description="Polar residues" evidence="8">
    <location>
        <begin position="261"/>
        <end position="272"/>
    </location>
</feature>
<evidence type="ECO:0000313" key="11">
    <source>
        <dbReference type="EMBL" id="KEQ69791.1"/>
    </source>
</evidence>
<proteinExistence type="inferred from homology"/>
<evidence type="ECO:0000256" key="7">
    <source>
        <dbReference type="ARBA" id="ARBA00035187"/>
    </source>
</evidence>
<comment type="subcellular location">
    <subcellularLocation>
        <location evidence="1">Mitochondrion</location>
    </subcellularLocation>
</comment>
<evidence type="ECO:0000313" key="12">
    <source>
        <dbReference type="Proteomes" id="UP000027730"/>
    </source>
</evidence>
<dbReference type="SMART" id="SM00535">
    <property type="entry name" value="RIBOc"/>
    <property type="match status" value="1"/>
</dbReference>
<dbReference type="InterPro" id="IPR044443">
    <property type="entry name" value="Ribosomal_mL44_DSRM_fung"/>
</dbReference>
<keyword evidence="3" id="KW-0689">Ribosomal protein</keyword>
<keyword evidence="12" id="KW-1185">Reference proteome</keyword>
<feature type="non-terminal residue" evidence="11">
    <location>
        <position position="1"/>
    </location>
</feature>
<evidence type="ECO:0000256" key="5">
    <source>
        <dbReference type="ARBA" id="ARBA00023274"/>
    </source>
</evidence>
<dbReference type="EMBL" id="KL584720">
    <property type="protein sequence ID" value="KEQ69791.1"/>
    <property type="molecule type" value="Genomic_DNA"/>
</dbReference>
<reference evidence="11 12" key="1">
    <citation type="journal article" date="2014" name="BMC Genomics">
        <title>Genome sequencing of four Aureobasidium pullulans varieties: biotechnological potential, stress tolerance, and description of new species.</title>
        <authorList>
            <person name="Gostin Ar C."/>
            <person name="Ohm R.A."/>
            <person name="Kogej T."/>
            <person name="Sonjak S."/>
            <person name="Turk M."/>
            <person name="Zajc J."/>
            <person name="Zalar P."/>
            <person name="Grube M."/>
            <person name="Sun H."/>
            <person name="Han J."/>
            <person name="Sharma A."/>
            <person name="Chiniquy J."/>
            <person name="Ngan C.Y."/>
            <person name="Lipzen A."/>
            <person name="Barry K."/>
            <person name="Grigoriev I.V."/>
            <person name="Gunde-Cimerman N."/>
        </authorList>
    </citation>
    <scope>NUCLEOTIDE SEQUENCE [LARGE SCALE GENOMIC DNA]</scope>
    <source>
        <strain evidence="11 12">CBS 147.97</strain>
    </source>
</reference>
<name>A0A074X5D1_9PEZI</name>
<dbReference type="InterPro" id="IPR036389">
    <property type="entry name" value="RNase_III_sf"/>
</dbReference>
<organism evidence="11 12">
    <name type="scientific">Aureobasidium namibiae CBS 147.97</name>
    <dbReference type="NCBI Taxonomy" id="1043004"/>
    <lineage>
        <taxon>Eukaryota</taxon>
        <taxon>Fungi</taxon>
        <taxon>Dikarya</taxon>
        <taxon>Ascomycota</taxon>
        <taxon>Pezizomycotina</taxon>
        <taxon>Dothideomycetes</taxon>
        <taxon>Dothideomycetidae</taxon>
        <taxon>Dothideales</taxon>
        <taxon>Saccotheciaceae</taxon>
        <taxon>Aureobasidium</taxon>
    </lineage>
</organism>
<evidence type="ECO:0000259" key="9">
    <source>
        <dbReference type="SMART" id="SM00358"/>
    </source>
</evidence>
<dbReference type="AlphaFoldDB" id="A0A074X5D1"/>
<keyword evidence="5" id="KW-0687">Ribonucleoprotein</keyword>
<dbReference type="SMART" id="SM00358">
    <property type="entry name" value="DSRM"/>
    <property type="match status" value="1"/>
</dbReference>
<feature type="domain" description="DRBM" evidence="9">
    <location>
        <begin position="361"/>
        <end position="429"/>
    </location>
</feature>
<dbReference type="InterPro" id="IPR014720">
    <property type="entry name" value="dsRBD_dom"/>
</dbReference>
<gene>
    <name evidence="11" type="ORF">M436DRAFT_55349</name>
</gene>
<evidence type="ECO:0000259" key="10">
    <source>
        <dbReference type="SMART" id="SM00535"/>
    </source>
</evidence>
<evidence type="ECO:0000256" key="2">
    <source>
        <dbReference type="ARBA" id="ARBA00022884"/>
    </source>
</evidence>
<dbReference type="PANTHER" id="PTHR11207">
    <property type="entry name" value="RIBONUCLEASE III"/>
    <property type="match status" value="1"/>
</dbReference>
<keyword evidence="2" id="KW-0694">RNA-binding</keyword>
<dbReference type="PANTHER" id="PTHR11207:SF32">
    <property type="entry name" value="LARGE RIBOSOMAL SUBUNIT PROTEIN ML44"/>
    <property type="match status" value="1"/>
</dbReference>
<dbReference type="SUPFAM" id="SSF54768">
    <property type="entry name" value="dsRNA-binding domain-like"/>
    <property type="match status" value="1"/>
</dbReference>
<evidence type="ECO:0000256" key="3">
    <source>
        <dbReference type="ARBA" id="ARBA00022980"/>
    </source>
</evidence>
<evidence type="ECO:0000256" key="4">
    <source>
        <dbReference type="ARBA" id="ARBA00023128"/>
    </source>
</evidence>
<feature type="domain" description="RNase III" evidence="10">
    <location>
        <begin position="148"/>
        <end position="355"/>
    </location>
</feature>
<sequence>ALRLKKTPATRTTERPITAVLAFQFLGCEYQPPAGDQTCLGRRIATHHMRRSLLSPRSLRLLSPTSTTASSRRAFALSSRLAQDAPVTPSQPATLDEAILDTTSVPVSNFSRTYNLNPPVTVRAARIDSPKLSALHARLSLPPRFPVSSLGRCLVHPSADRNPLYNNASLAVIGQDLLANYTAEWLLCNYPRLPMQVLFAAQYAYSGPPTLSAMREEWGVESVAAPGVEVDPGLLQFTRIKPGNAMAEGTMLRQKDMPSAQDKSASARPNSQWNYRRGTSSRIVYDNNFGDLQDTADAPASEYSHNPEAGVTTEEASATFINAVFGALYLHAGAQATQAFHQAHILSRHIPLHTLFSFTHPTRDLSRLCAREGFEPPVARLLSETGRHSRSPVFVVGVYSGSDKLGEAAGSSLDEARVRATATALRSWYLYSPPRENIVLPSQSGTTQWKPQMIDIGEIVT</sequence>
<dbReference type="GO" id="GO:0006396">
    <property type="term" value="P:RNA processing"/>
    <property type="evidence" value="ECO:0007669"/>
    <property type="project" value="InterPro"/>
</dbReference>